<protein>
    <submittedName>
        <fullName evidence="2">Uncharacterized protein</fullName>
    </submittedName>
</protein>
<sequence>MKISTGGTPGTTGRDSLQEDKCFWCQSNEEGKQRPPEGKESRDVGREGAETRGKKKEDAAREDLNVSSQGHAGQKIRDPIASSKTRTGKGQPKEKENRRWPRVVRVCEGAYLEEHG</sequence>
<dbReference type="EMBL" id="JANPWB010000007">
    <property type="protein sequence ID" value="KAJ1174419.1"/>
    <property type="molecule type" value="Genomic_DNA"/>
</dbReference>
<evidence type="ECO:0000256" key="1">
    <source>
        <dbReference type="SAM" id="MobiDB-lite"/>
    </source>
</evidence>
<evidence type="ECO:0000313" key="2">
    <source>
        <dbReference type="EMBL" id="KAJ1174419.1"/>
    </source>
</evidence>
<comment type="caution">
    <text evidence="2">The sequence shown here is derived from an EMBL/GenBank/DDBJ whole genome shotgun (WGS) entry which is preliminary data.</text>
</comment>
<organism evidence="2 3">
    <name type="scientific">Pleurodeles waltl</name>
    <name type="common">Iberian ribbed newt</name>
    <dbReference type="NCBI Taxonomy" id="8319"/>
    <lineage>
        <taxon>Eukaryota</taxon>
        <taxon>Metazoa</taxon>
        <taxon>Chordata</taxon>
        <taxon>Craniata</taxon>
        <taxon>Vertebrata</taxon>
        <taxon>Euteleostomi</taxon>
        <taxon>Amphibia</taxon>
        <taxon>Batrachia</taxon>
        <taxon>Caudata</taxon>
        <taxon>Salamandroidea</taxon>
        <taxon>Salamandridae</taxon>
        <taxon>Pleurodelinae</taxon>
        <taxon>Pleurodeles</taxon>
    </lineage>
</organism>
<accession>A0AAV7TDL5</accession>
<evidence type="ECO:0000313" key="3">
    <source>
        <dbReference type="Proteomes" id="UP001066276"/>
    </source>
</evidence>
<proteinExistence type="predicted"/>
<keyword evidence="3" id="KW-1185">Reference proteome</keyword>
<gene>
    <name evidence="2" type="ORF">NDU88_006241</name>
</gene>
<dbReference type="Proteomes" id="UP001066276">
    <property type="component" value="Chromosome 4_1"/>
</dbReference>
<feature type="region of interest" description="Disordered" evidence="1">
    <location>
        <begin position="1"/>
        <end position="101"/>
    </location>
</feature>
<name>A0AAV7TDL5_PLEWA</name>
<feature type="compositionally biased region" description="Basic and acidic residues" evidence="1">
    <location>
        <begin position="29"/>
        <end position="64"/>
    </location>
</feature>
<dbReference type="AlphaFoldDB" id="A0AAV7TDL5"/>
<reference evidence="2" key="1">
    <citation type="journal article" date="2022" name="bioRxiv">
        <title>Sequencing and chromosome-scale assembly of the giantPleurodeles waltlgenome.</title>
        <authorList>
            <person name="Brown T."/>
            <person name="Elewa A."/>
            <person name="Iarovenko S."/>
            <person name="Subramanian E."/>
            <person name="Araus A.J."/>
            <person name="Petzold A."/>
            <person name="Susuki M."/>
            <person name="Suzuki K.-i.T."/>
            <person name="Hayashi T."/>
            <person name="Toyoda A."/>
            <person name="Oliveira C."/>
            <person name="Osipova E."/>
            <person name="Leigh N.D."/>
            <person name="Simon A."/>
            <person name="Yun M.H."/>
        </authorList>
    </citation>
    <scope>NUCLEOTIDE SEQUENCE</scope>
    <source>
        <strain evidence="2">20211129_DDA</strain>
        <tissue evidence="2">Liver</tissue>
    </source>
</reference>